<accession>A0AAV3YQ92</accession>
<gene>
    <name evidence="2" type="ORF">PoB_001164700</name>
</gene>
<dbReference type="Proteomes" id="UP000735302">
    <property type="component" value="Unassembled WGS sequence"/>
</dbReference>
<comment type="caution">
    <text evidence="2">The sequence shown here is derived from an EMBL/GenBank/DDBJ whole genome shotgun (WGS) entry which is preliminary data.</text>
</comment>
<reference evidence="2 3" key="1">
    <citation type="journal article" date="2021" name="Elife">
        <title>Chloroplast acquisition without the gene transfer in kleptoplastic sea slugs, Plakobranchus ocellatus.</title>
        <authorList>
            <person name="Maeda T."/>
            <person name="Takahashi S."/>
            <person name="Yoshida T."/>
            <person name="Shimamura S."/>
            <person name="Takaki Y."/>
            <person name="Nagai Y."/>
            <person name="Toyoda A."/>
            <person name="Suzuki Y."/>
            <person name="Arimoto A."/>
            <person name="Ishii H."/>
            <person name="Satoh N."/>
            <person name="Nishiyama T."/>
            <person name="Hasebe M."/>
            <person name="Maruyama T."/>
            <person name="Minagawa J."/>
            <person name="Obokata J."/>
            <person name="Shigenobu S."/>
        </authorList>
    </citation>
    <scope>NUCLEOTIDE SEQUENCE [LARGE SCALE GENOMIC DNA]</scope>
</reference>
<evidence type="ECO:0000259" key="1">
    <source>
        <dbReference type="Pfam" id="PF16977"/>
    </source>
</evidence>
<dbReference type="PANTHER" id="PTHR19324">
    <property type="entry name" value="PERFORIN-LIKE PROTEIN 1"/>
    <property type="match status" value="1"/>
</dbReference>
<keyword evidence="3" id="KW-1185">Reference proteome</keyword>
<evidence type="ECO:0000313" key="2">
    <source>
        <dbReference type="EMBL" id="GFN85141.1"/>
    </source>
</evidence>
<sequence length="283" mass="30725">MYSVKKVNSTNDAVDSVTETVTNLTNILTSVIGETTAIHSQLGSVTSQLTSLTKDVNELKPSKIPFDKLLNWPEGQFALLQPKTGCPVDLTFFGGNDRYFRFHSESSSNANSYTNINSDLSVLPPGTISKDDSRNFFTLKFCEASGVFNKGSWPSGSYCINKLDAVACPQGFVAASMHLTPERSNTLTDFTSRVVTDTSNLGFCCTASGLYQTPITLPTHSPFMLYRRGGQCQVVEGMDVSSVVLGIDTEDSYNSDSKDANGPDIELSSDSTTKLYLCHYTSS</sequence>
<protein>
    <submittedName>
        <fullName evidence="2">MACPF domain-containing protein 4</fullName>
    </submittedName>
</protein>
<dbReference type="PANTHER" id="PTHR19324:SF33">
    <property type="entry name" value="MUCIN-5AC"/>
    <property type="match status" value="1"/>
</dbReference>
<dbReference type="AlphaFoldDB" id="A0AAV3YQ92"/>
<proteinExistence type="predicted"/>
<evidence type="ECO:0000313" key="3">
    <source>
        <dbReference type="Proteomes" id="UP000735302"/>
    </source>
</evidence>
<dbReference type="Pfam" id="PF16977">
    <property type="entry name" value="ApeC"/>
    <property type="match status" value="1"/>
</dbReference>
<dbReference type="InterPro" id="IPR031569">
    <property type="entry name" value="ApeC"/>
</dbReference>
<feature type="domain" description="Apextrin C-terminal" evidence="1">
    <location>
        <begin position="72"/>
        <end position="280"/>
    </location>
</feature>
<dbReference type="EMBL" id="BLXT01001370">
    <property type="protein sequence ID" value="GFN85141.1"/>
    <property type="molecule type" value="Genomic_DNA"/>
</dbReference>
<organism evidence="2 3">
    <name type="scientific">Plakobranchus ocellatus</name>
    <dbReference type="NCBI Taxonomy" id="259542"/>
    <lineage>
        <taxon>Eukaryota</taxon>
        <taxon>Metazoa</taxon>
        <taxon>Spiralia</taxon>
        <taxon>Lophotrochozoa</taxon>
        <taxon>Mollusca</taxon>
        <taxon>Gastropoda</taxon>
        <taxon>Heterobranchia</taxon>
        <taxon>Euthyneura</taxon>
        <taxon>Panpulmonata</taxon>
        <taxon>Sacoglossa</taxon>
        <taxon>Placobranchoidea</taxon>
        <taxon>Plakobranchidae</taxon>
        <taxon>Plakobranchus</taxon>
    </lineage>
</organism>
<name>A0AAV3YQ92_9GAST</name>